<gene>
    <name evidence="7" type="ORF">AREALGSMS7_04576</name>
</gene>
<dbReference type="GO" id="GO:0016020">
    <property type="term" value="C:membrane"/>
    <property type="evidence" value="ECO:0007669"/>
    <property type="project" value="UniProtKB-SubCell"/>
</dbReference>
<evidence type="ECO:0000259" key="6">
    <source>
        <dbReference type="Pfam" id="PF04932"/>
    </source>
</evidence>
<feature type="transmembrane region" description="Helical" evidence="5">
    <location>
        <begin position="109"/>
        <end position="130"/>
    </location>
</feature>
<organism evidence="7 8">
    <name type="scientific">Arenibacter algicola</name>
    <dbReference type="NCBI Taxonomy" id="616991"/>
    <lineage>
        <taxon>Bacteria</taxon>
        <taxon>Pseudomonadati</taxon>
        <taxon>Bacteroidota</taxon>
        <taxon>Flavobacteriia</taxon>
        <taxon>Flavobacteriales</taxon>
        <taxon>Flavobacteriaceae</taxon>
        <taxon>Arenibacter</taxon>
    </lineage>
</organism>
<feature type="transmembrane region" description="Helical" evidence="5">
    <location>
        <begin position="332"/>
        <end position="352"/>
    </location>
</feature>
<keyword evidence="4 5" id="KW-0472">Membrane</keyword>
<evidence type="ECO:0000256" key="2">
    <source>
        <dbReference type="ARBA" id="ARBA00022692"/>
    </source>
</evidence>
<proteinExistence type="predicted"/>
<dbReference type="AlphaFoldDB" id="A0A221V314"/>
<feature type="transmembrane region" description="Helical" evidence="5">
    <location>
        <begin position="82"/>
        <end position="102"/>
    </location>
</feature>
<sequence length="398" mass="46246">MNIYNKILLYIYMFLFVAMSGNPFFSFTSELSKYIFIGIVLLLVLRHRKYFSLNEGIIYYIFLIFYVSIFVFQKIVLGFVSFPSTIAFLARITLGYIVIRYIGVNFKLAYFHIIYFVSFISLFGYLWNFFGQDVPPIYFTESTNLYHDNSGRNIIFFQQKGEGSRNSGMFWEPGAFACYICLSFLLYLGNIKMLIKEHLFKVLIVLLALITTYSTTGYIVLFIIGIATIYIEYSQKYGAFVLPILGSFAILGYITYESTDFLKDKIDHQFQNATDREEGEFGPDRLSALFFDIHYISKHPLIGNGFHSQTRYADHPELQKEDLGHGNGFSDFLASMGILSLLFYSFFLIKYNKTNPVVFLFAILILLQGEPLLNYPLFLSLPFIFIYDIYNRRIINLS</sequence>
<feature type="transmembrane region" description="Helical" evidence="5">
    <location>
        <begin position="7"/>
        <end position="25"/>
    </location>
</feature>
<feature type="transmembrane region" description="Helical" evidence="5">
    <location>
        <begin position="202"/>
        <end position="231"/>
    </location>
</feature>
<reference evidence="7 8" key="1">
    <citation type="submission" date="2017-07" db="EMBL/GenBank/DDBJ databases">
        <title>Genome Sequence of Arenibacter algicola Strain SMS7 Isolated from a culture of the Diatom Skeletonema marinoi.</title>
        <authorList>
            <person name="Topel M."/>
            <person name="Pinder M.I.M."/>
            <person name="Johansson O.N."/>
            <person name="Kourtchenko O."/>
            <person name="Godhe A."/>
            <person name="Clarke A.K."/>
        </authorList>
    </citation>
    <scope>NUCLEOTIDE SEQUENCE [LARGE SCALE GENOMIC DNA]</scope>
    <source>
        <strain evidence="7 8">SMS7</strain>
    </source>
</reference>
<evidence type="ECO:0000256" key="4">
    <source>
        <dbReference type="ARBA" id="ARBA00023136"/>
    </source>
</evidence>
<comment type="subcellular location">
    <subcellularLocation>
        <location evidence="1">Membrane</location>
        <topology evidence="1">Multi-pass membrane protein</topology>
    </subcellularLocation>
</comment>
<feature type="domain" description="O-antigen ligase-related" evidence="6">
    <location>
        <begin position="202"/>
        <end position="344"/>
    </location>
</feature>
<evidence type="ECO:0000256" key="3">
    <source>
        <dbReference type="ARBA" id="ARBA00022989"/>
    </source>
</evidence>
<dbReference type="Proteomes" id="UP000204551">
    <property type="component" value="Chromosome"/>
</dbReference>
<dbReference type="Pfam" id="PF04932">
    <property type="entry name" value="Wzy_C"/>
    <property type="match status" value="1"/>
</dbReference>
<feature type="transmembrane region" description="Helical" evidence="5">
    <location>
        <begin position="58"/>
        <end position="76"/>
    </location>
</feature>
<protein>
    <recommendedName>
        <fullName evidence="6">O-antigen ligase-related domain-containing protein</fullName>
    </recommendedName>
</protein>
<keyword evidence="3 5" id="KW-1133">Transmembrane helix</keyword>
<evidence type="ECO:0000256" key="1">
    <source>
        <dbReference type="ARBA" id="ARBA00004141"/>
    </source>
</evidence>
<dbReference type="InterPro" id="IPR007016">
    <property type="entry name" value="O-antigen_ligase-rel_domated"/>
</dbReference>
<evidence type="ECO:0000256" key="5">
    <source>
        <dbReference type="SAM" id="Phobius"/>
    </source>
</evidence>
<feature type="transmembrane region" description="Helical" evidence="5">
    <location>
        <begin position="237"/>
        <end position="256"/>
    </location>
</feature>
<evidence type="ECO:0000313" key="8">
    <source>
        <dbReference type="Proteomes" id="UP000204551"/>
    </source>
</evidence>
<dbReference type="KEGG" id="aalg:AREALGSMS7_04576"/>
<name>A0A221V314_9FLAO</name>
<keyword evidence="2 5" id="KW-0812">Transmembrane</keyword>
<evidence type="ECO:0000313" key="7">
    <source>
        <dbReference type="EMBL" id="ASO07974.1"/>
    </source>
</evidence>
<feature type="transmembrane region" description="Helical" evidence="5">
    <location>
        <begin position="170"/>
        <end position="190"/>
    </location>
</feature>
<dbReference type="EMBL" id="CP022515">
    <property type="protein sequence ID" value="ASO07974.1"/>
    <property type="molecule type" value="Genomic_DNA"/>
</dbReference>
<accession>A0A221V314</accession>